<gene>
    <name evidence="6" type="ORF">ACFQDO_14170</name>
</gene>
<dbReference type="InterPro" id="IPR036318">
    <property type="entry name" value="FAD-bd_PCMH-like_sf"/>
</dbReference>
<dbReference type="Pfam" id="PF01565">
    <property type="entry name" value="FAD_binding_4"/>
    <property type="match status" value="1"/>
</dbReference>
<dbReference type="SUPFAM" id="SSF55103">
    <property type="entry name" value="FAD-linked oxidases, C-terminal domain"/>
    <property type="match status" value="1"/>
</dbReference>
<dbReference type="InterPro" id="IPR016169">
    <property type="entry name" value="FAD-bd_PCMH_sub2"/>
</dbReference>
<evidence type="ECO:0000313" key="6">
    <source>
        <dbReference type="EMBL" id="MFC6008279.1"/>
    </source>
</evidence>
<dbReference type="InterPro" id="IPR016171">
    <property type="entry name" value="Vanillyl_alc_oxidase_C-sub2"/>
</dbReference>
<dbReference type="EMBL" id="JBHSRD010000004">
    <property type="protein sequence ID" value="MFC6008279.1"/>
    <property type="molecule type" value="Genomic_DNA"/>
</dbReference>
<dbReference type="Pfam" id="PF02913">
    <property type="entry name" value="FAD-oxidase_C"/>
    <property type="match status" value="1"/>
</dbReference>
<dbReference type="Gene3D" id="3.30.70.2740">
    <property type="match status" value="1"/>
</dbReference>
<keyword evidence="2" id="KW-0285">Flavoprotein</keyword>
<dbReference type="Gene3D" id="3.30.465.10">
    <property type="match status" value="1"/>
</dbReference>
<accession>A0ABW1JG27</accession>
<keyword evidence="4" id="KW-0560">Oxidoreductase</keyword>
<dbReference type="InterPro" id="IPR006094">
    <property type="entry name" value="Oxid_FAD_bind_N"/>
</dbReference>
<evidence type="ECO:0000256" key="4">
    <source>
        <dbReference type="ARBA" id="ARBA00023002"/>
    </source>
</evidence>
<name>A0ABW1JG27_9ACTN</name>
<protein>
    <submittedName>
        <fullName evidence="6">FAD-binding oxidoreductase</fullName>
    </submittedName>
</protein>
<keyword evidence="7" id="KW-1185">Reference proteome</keyword>
<comment type="cofactor">
    <cofactor evidence="1">
        <name>FAD</name>
        <dbReference type="ChEBI" id="CHEBI:57692"/>
    </cofactor>
</comment>
<dbReference type="PANTHER" id="PTHR42934:SF2">
    <property type="entry name" value="GLYCOLATE OXIDASE SUBUNIT GLCD"/>
    <property type="match status" value="1"/>
</dbReference>
<proteinExistence type="predicted"/>
<dbReference type="Proteomes" id="UP001596189">
    <property type="component" value="Unassembled WGS sequence"/>
</dbReference>
<evidence type="ECO:0000313" key="7">
    <source>
        <dbReference type="Proteomes" id="UP001596189"/>
    </source>
</evidence>
<keyword evidence="3" id="KW-0274">FAD</keyword>
<sequence>MADDVLDQLAAVLPPGALVVDRDVVDAYRRDRADTVRPGWPLALVRATCTDDVQQVLRLASEHRIPVVPRGAGSGLSGGATATEGCLLLSLDALRDIEIDGPAMLAVVGAGVLNGDLKRAAREHGLWYPPDPSSFEFCSIGGNLATNAGGLCCVKYGVTTDYVLGCDVVLADGTLLRLGGRTIKDVAGYDLKRLFVGSEGTLGVITRATVRLRPAPAPFSTMVATFADVESAGRAVSAIVAAWRPAGLELMDRTTVRAVEAFKPRGLDVDAGATLLAQCDAGAASVDEMAAIEAICQGEGATYVAVTDDPDEGEMFMQARREAFPAFFDRGTTLIEDVGVPIPRIAELVGGVERIAEQHRTTIATVGHAGDGNLHPLITFDPKDADAVVRAEAAFAAVVELALSLGGTLTGEHGVGTVKAPFLAAQLGPEVLEVTRRIKDALDPLGILNPGKMFG</sequence>
<evidence type="ECO:0000259" key="5">
    <source>
        <dbReference type="PROSITE" id="PS51387"/>
    </source>
</evidence>
<organism evidence="6 7">
    <name type="scientific">Angustibacter luteus</name>
    <dbReference type="NCBI Taxonomy" id="658456"/>
    <lineage>
        <taxon>Bacteria</taxon>
        <taxon>Bacillati</taxon>
        <taxon>Actinomycetota</taxon>
        <taxon>Actinomycetes</taxon>
        <taxon>Kineosporiales</taxon>
        <taxon>Kineosporiaceae</taxon>
    </lineage>
</organism>
<comment type="caution">
    <text evidence="6">The sequence shown here is derived from an EMBL/GenBank/DDBJ whole genome shotgun (WGS) entry which is preliminary data.</text>
</comment>
<dbReference type="SUPFAM" id="SSF56176">
    <property type="entry name" value="FAD-binding/transporter-associated domain-like"/>
    <property type="match status" value="1"/>
</dbReference>
<dbReference type="InterPro" id="IPR016164">
    <property type="entry name" value="FAD-linked_Oxase-like_C"/>
</dbReference>
<evidence type="ECO:0000256" key="2">
    <source>
        <dbReference type="ARBA" id="ARBA00022630"/>
    </source>
</evidence>
<feature type="domain" description="FAD-binding PCMH-type" evidence="5">
    <location>
        <begin position="37"/>
        <end position="215"/>
    </location>
</feature>
<evidence type="ECO:0000256" key="3">
    <source>
        <dbReference type="ARBA" id="ARBA00022827"/>
    </source>
</evidence>
<dbReference type="InterPro" id="IPR016166">
    <property type="entry name" value="FAD-bd_PCMH"/>
</dbReference>
<dbReference type="InterPro" id="IPR004113">
    <property type="entry name" value="FAD-bd_oxidored_4_C"/>
</dbReference>
<dbReference type="PROSITE" id="PS51387">
    <property type="entry name" value="FAD_PCMH"/>
    <property type="match status" value="1"/>
</dbReference>
<reference evidence="7" key="1">
    <citation type="journal article" date="2019" name="Int. J. Syst. Evol. Microbiol.">
        <title>The Global Catalogue of Microorganisms (GCM) 10K type strain sequencing project: providing services to taxonomists for standard genome sequencing and annotation.</title>
        <authorList>
            <consortium name="The Broad Institute Genomics Platform"/>
            <consortium name="The Broad Institute Genome Sequencing Center for Infectious Disease"/>
            <person name="Wu L."/>
            <person name="Ma J."/>
        </authorList>
    </citation>
    <scope>NUCLEOTIDE SEQUENCE [LARGE SCALE GENOMIC DNA]</scope>
    <source>
        <strain evidence="7">KACC 14249</strain>
    </source>
</reference>
<dbReference type="InterPro" id="IPR051914">
    <property type="entry name" value="FAD-linked_OxidoTrans_Type4"/>
</dbReference>
<evidence type="ECO:0000256" key="1">
    <source>
        <dbReference type="ARBA" id="ARBA00001974"/>
    </source>
</evidence>
<dbReference type="PANTHER" id="PTHR42934">
    <property type="entry name" value="GLYCOLATE OXIDASE SUBUNIT GLCD"/>
    <property type="match status" value="1"/>
</dbReference>
<dbReference type="RefSeq" id="WP_345715028.1">
    <property type="nucleotide sequence ID" value="NZ_BAABFP010000002.1"/>
</dbReference>
<dbReference type="Gene3D" id="1.10.45.10">
    <property type="entry name" value="Vanillyl-alcohol Oxidase, Chain A, domain 4"/>
    <property type="match status" value="1"/>
</dbReference>